<evidence type="ECO:0000256" key="1">
    <source>
        <dbReference type="SAM" id="MobiDB-lite"/>
    </source>
</evidence>
<reference evidence="3 4" key="2">
    <citation type="submission" date="2021-10" db="EMBL/GenBank/DDBJ databases">
        <authorList>
            <person name="Piombo E."/>
        </authorList>
    </citation>
    <scope>NUCLEOTIDE SEQUENCE [LARGE SCALE GENOMIC DNA]</scope>
</reference>
<reference evidence="4" key="1">
    <citation type="submission" date="2019-06" db="EMBL/GenBank/DDBJ databases">
        <authorList>
            <person name="Broberg M."/>
        </authorList>
    </citation>
    <scope>NUCLEOTIDE SEQUENCE [LARGE SCALE GENOMIC DNA]</scope>
</reference>
<sequence length="444" mass="47543">MDQTLLAILCAWFMALSAMAACPSQRTASLKPSAASSSDDRLAPPFTPKVFIISMFKPEADVWYRNLPNSGLGNLTARSFFVAGLSMKYPLVHCTSAGDICQATLGEGEINSAASMSALLLSPQFALSDTYFLLAGIAGVNPNHATLGSVALARFAVQAALQYEIDARSLPAGWATGYFAFGTQRPFDYPRIAYGTEVFELNADLRDVAYALASVANLTDAQGPREYSKRYNETGDGRVGATAAVGTPTVVRCDSTTSDVYFSGKALSGAFERTTEVWTNGTGVYCMTAQEDNACLEAMVRAAIEKRVDFSRIILMRTGSNFDRPPPGVTDWEHLAVSEQNGFEIAIENIYRAGMLIVHGIIVGWDETFGKGIPAKNYIGDILGSLGGQPDFGLGSITGGRGVSLGGVDGNTEQGVYESHSAVAVERRGRSRSRRSRHGGRVMR</sequence>
<dbReference type="OrthoDB" id="2331083at2759"/>
<feature type="signal peptide" evidence="2">
    <location>
        <begin position="1"/>
        <end position="20"/>
    </location>
</feature>
<dbReference type="Proteomes" id="UP000775872">
    <property type="component" value="Unassembled WGS sequence"/>
</dbReference>
<dbReference type="PANTHER" id="PTHR38643:SF1">
    <property type="entry name" value="PURINE NUCLEOSIDE PERMEASE C285.05-RELATED"/>
    <property type="match status" value="1"/>
</dbReference>
<accession>A0A9N9ZDI8</accession>
<feature type="region of interest" description="Disordered" evidence="1">
    <location>
        <begin position="421"/>
        <end position="444"/>
    </location>
</feature>
<organism evidence="3 4">
    <name type="scientific">Clonostachys solani</name>
    <dbReference type="NCBI Taxonomy" id="160281"/>
    <lineage>
        <taxon>Eukaryota</taxon>
        <taxon>Fungi</taxon>
        <taxon>Dikarya</taxon>
        <taxon>Ascomycota</taxon>
        <taxon>Pezizomycotina</taxon>
        <taxon>Sordariomycetes</taxon>
        <taxon>Hypocreomycetidae</taxon>
        <taxon>Hypocreales</taxon>
        <taxon>Bionectriaceae</taxon>
        <taxon>Clonostachys</taxon>
    </lineage>
</organism>
<evidence type="ECO:0008006" key="5">
    <source>
        <dbReference type="Google" id="ProtNLM"/>
    </source>
</evidence>
<gene>
    <name evidence="3" type="ORF">CSOL1703_00005434</name>
</gene>
<feature type="chain" id="PRO_5040427234" description="Purine nucleoside permease" evidence="2">
    <location>
        <begin position="21"/>
        <end position="444"/>
    </location>
</feature>
<dbReference type="PANTHER" id="PTHR38643">
    <property type="entry name" value="PURINE NUCLEOSIDE PERMEASE C285.05-RELATED"/>
    <property type="match status" value="1"/>
</dbReference>
<dbReference type="InterPro" id="IPR009486">
    <property type="entry name" value="Pur_nuclsid_perm"/>
</dbReference>
<comment type="caution">
    <text evidence="3">The sequence shown here is derived from an EMBL/GenBank/DDBJ whole genome shotgun (WGS) entry which is preliminary data.</text>
</comment>
<name>A0A9N9ZDI8_9HYPO</name>
<dbReference type="AlphaFoldDB" id="A0A9N9ZDI8"/>
<feature type="compositionally biased region" description="Basic residues" evidence="1">
    <location>
        <begin position="429"/>
        <end position="444"/>
    </location>
</feature>
<evidence type="ECO:0000256" key="2">
    <source>
        <dbReference type="SAM" id="SignalP"/>
    </source>
</evidence>
<evidence type="ECO:0000313" key="4">
    <source>
        <dbReference type="Proteomes" id="UP000775872"/>
    </source>
</evidence>
<dbReference type="GO" id="GO:0005783">
    <property type="term" value="C:endoplasmic reticulum"/>
    <property type="evidence" value="ECO:0007669"/>
    <property type="project" value="TreeGrafter"/>
</dbReference>
<keyword evidence="2" id="KW-0732">Signal</keyword>
<evidence type="ECO:0000313" key="3">
    <source>
        <dbReference type="EMBL" id="CAH0053561.1"/>
    </source>
</evidence>
<proteinExistence type="predicted"/>
<dbReference type="Pfam" id="PF06516">
    <property type="entry name" value="NUP"/>
    <property type="match status" value="1"/>
</dbReference>
<keyword evidence="4" id="KW-1185">Reference proteome</keyword>
<dbReference type="GO" id="GO:0055085">
    <property type="term" value="P:transmembrane transport"/>
    <property type="evidence" value="ECO:0007669"/>
    <property type="project" value="InterPro"/>
</dbReference>
<dbReference type="EMBL" id="CABFOC020000045">
    <property type="protein sequence ID" value="CAH0053561.1"/>
    <property type="molecule type" value="Genomic_DNA"/>
</dbReference>
<protein>
    <recommendedName>
        <fullName evidence="5">Purine nucleoside permease</fullName>
    </recommendedName>
</protein>